<dbReference type="InterPro" id="IPR041854">
    <property type="entry name" value="BFD-like_2Fe2S-bd_dom_sf"/>
</dbReference>
<protein>
    <submittedName>
        <fullName evidence="4">(2Fe-2S)-binding protein</fullName>
    </submittedName>
</protein>
<proteinExistence type="predicted"/>
<evidence type="ECO:0000313" key="4">
    <source>
        <dbReference type="EMBL" id="MDB0579233.1"/>
    </source>
</evidence>
<reference evidence="4" key="2">
    <citation type="submission" date="2020-04" db="EMBL/GenBank/DDBJ databases">
        <authorList>
            <person name="Tanveer F."/>
            <person name="Xie Y."/>
            <person name="Shinwari Z.K."/>
        </authorList>
    </citation>
    <scope>NUCLEOTIDE SEQUENCE</scope>
    <source>
        <strain evidence="4">MOSEL-ME25</strain>
    </source>
</reference>
<keyword evidence="1" id="KW-0560">Oxidoreductase</keyword>
<evidence type="ECO:0000313" key="3">
    <source>
        <dbReference type="EMBL" id="KIH69780.1"/>
    </source>
</evidence>
<dbReference type="AlphaFoldDB" id="A0A0C2H7C8"/>
<dbReference type="STRING" id="45670.SN16_11870"/>
<evidence type="ECO:0000259" key="2">
    <source>
        <dbReference type="Pfam" id="PF04324"/>
    </source>
</evidence>
<dbReference type="InterPro" id="IPR007419">
    <property type="entry name" value="BFD-like_2Fe2S-bd_dom"/>
</dbReference>
<dbReference type="RefSeq" id="WP_040106845.1">
    <property type="nucleotide sequence ID" value="NZ_BMCA01000001.1"/>
</dbReference>
<accession>A0A0C2H7C8</accession>
<reference evidence="4" key="3">
    <citation type="submission" date="2022-12" db="EMBL/GenBank/DDBJ databases">
        <title>Genome analysis and biological profiling of marine Salinicoccus roseus MOSEL-ME25.</title>
        <authorList>
            <person name="Mirza F.T."/>
            <person name="Xie Y."/>
            <person name="Shinwari Z.K."/>
        </authorList>
    </citation>
    <scope>NUCLEOTIDE SEQUENCE</scope>
    <source>
        <strain evidence="4">MOSEL-ME25</strain>
    </source>
</reference>
<reference evidence="3 5" key="1">
    <citation type="submission" date="2015-01" db="EMBL/GenBank/DDBJ databases">
        <title>Genome sequences of high lactate-tolerant strain Salinicoccus roseus W12 with industrial interest.</title>
        <authorList>
            <person name="Wang H."/>
            <person name="Yu B."/>
        </authorList>
    </citation>
    <scope>NUCLEOTIDE SEQUENCE [LARGE SCALE GENOMIC DNA]</scope>
    <source>
        <strain evidence="3 5">W12</strain>
    </source>
</reference>
<sequence length="91" mass="10513">MKNQEDFIICRCENIHMSEIEEILQQGADNARELKLKSRAGMGFCASRTCGPFIESLTQDRDETPSYINLKSQPPIRTISMEDFIKEDFHD</sequence>
<dbReference type="PANTHER" id="PTHR42949">
    <property type="entry name" value="ANAEROBIC GLYCEROL-3-PHOSPHATE DEHYDROGENASE SUBUNIT B"/>
    <property type="match status" value="1"/>
</dbReference>
<dbReference type="GO" id="GO:0016491">
    <property type="term" value="F:oxidoreductase activity"/>
    <property type="evidence" value="ECO:0007669"/>
    <property type="project" value="UniProtKB-KW"/>
</dbReference>
<dbReference type="GeneID" id="77846238"/>
<dbReference type="Gene3D" id="1.10.10.1100">
    <property type="entry name" value="BFD-like [2Fe-2S]-binding domain"/>
    <property type="match status" value="1"/>
</dbReference>
<dbReference type="InterPro" id="IPR051691">
    <property type="entry name" value="Metab_Enz_Cyan_OpOx_G3PDH"/>
</dbReference>
<name>A0A0C2H7C8_9STAP</name>
<evidence type="ECO:0000313" key="5">
    <source>
        <dbReference type="Proteomes" id="UP000031546"/>
    </source>
</evidence>
<keyword evidence="6" id="KW-1185">Reference proteome</keyword>
<evidence type="ECO:0000313" key="6">
    <source>
        <dbReference type="Proteomes" id="UP000527860"/>
    </source>
</evidence>
<dbReference type="Proteomes" id="UP000031546">
    <property type="component" value="Unassembled WGS sequence"/>
</dbReference>
<dbReference type="Pfam" id="PF04324">
    <property type="entry name" value="Fer2_BFD"/>
    <property type="match status" value="1"/>
</dbReference>
<feature type="domain" description="BFD-like [2Fe-2S]-binding" evidence="2">
    <location>
        <begin position="8"/>
        <end position="57"/>
    </location>
</feature>
<dbReference type="Proteomes" id="UP000527860">
    <property type="component" value="Unassembled WGS sequence"/>
</dbReference>
<evidence type="ECO:0000256" key="1">
    <source>
        <dbReference type="ARBA" id="ARBA00023002"/>
    </source>
</evidence>
<organism evidence="3 5">
    <name type="scientific">Salinicoccus roseus</name>
    <dbReference type="NCBI Taxonomy" id="45670"/>
    <lineage>
        <taxon>Bacteria</taxon>
        <taxon>Bacillati</taxon>
        <taxon>Bacillota</taxon>
        <taxon>Bacilli</taxon>
        <taxon>Bacillales</taxon>
        <taxon>Staphylococcaceae</taxon>
        <taxon>Salinicoccus</taxon>
    </lineage>
</organism>
<dbReference type="EMBL" id="JABEVU030000001">
    <property type="protein sequence ID" value="MDB0579233.1"/>
    <property type="molecule type" value="Genomic_DNA"/>
</dbReference>
<comment type="caution">
    <text evidence="3">The sequence shown here is derived from an EMBL/GenBank/DDBJ whole genome shotgun (WGS) entry which is preliminary data.</text>
</comment>
<dbReference type="EMBL" id="JXII01000010">
    <property type="protein sequence ID" value="KIH69780.1"/>
    <property type="molecule type" value="Genomic_DNA"/>
</dbReference>
<dbReference type="PANTHER" id="PTHR42949:SF3">
    <property type="entry name" value="ANAEROBIC GLYCEROL-3-PHOSPHATE DEHYDROGENASE SUBUNIT B"/>
    <property type="match status" value="1"/>
</dbReference>
<dbReference type="OrthoDB" id="9801699at2"/>
<gene>
    <name evidence="4" type="ORF">F7P68_0001600</name>
    <name evidence="3" type="ORF">SN16_11870</name>
</gene>